<name>A0A6G1H5B1_9PEZI</name>
<evidence type="ECO:0000259" key="4">
    <source>
        <dbReference type="Pfam" id="PF10348"/>
    </source>
</evidence>
<protein>
    <recommendedName>
        <fullName evidence="8">Integral membrane protein</fullName>
    </recommendedName>
</protein>
<feature type="transmembrane region" description="Helical" evidence="2">
    <location>
        <begin position="61"/>
        <end position="84"/>
    </location>
</feature>
<evidence type="ECO:0000313" key="7">
    <source>
        <dbReference type="Proteomes" id="UP000800041"/>
    </source>
</evidence>
<dbReference type="OrthoDB" id="4005299at2759"/>
<keyword evidence="2" id="KW-0472">Membrane</keyword>
<keyword evidence="7" id="KW-1185">Reference proteome</keyword>
<feature type="transmembrane region" description="Helical" evidence="2">
    <location>
        <begin position="508"/>
        <end position="526"/>
    </location>
</feature>
<feature type="chain" id="PRO_5026135980" description="Integral membrane protein" evidence="3">
    <location>
        <begin position="22"/>
        <end position="590"/>
    </location>
</feature>
<keyword evidence="2" id="KW-0812">Transmembrane</keyword>
<dbReference type="Pfam" id="PF10355">
    <property type="entry name" value="Ytp1"/>
    <property type="match status" value="1"/>
</dbReference>
<sequence length="590" mass="65366">MQNRRLLLLAASAVLLGLARAHGDEAGKMEMGGMGDHAADAPKIDAGPPSYFRHTEHAGLMYAHIAIMTLGWTVVLPIGVVFSVARSRYTLPAQLVFLLFNAFGLLCSIVYNQKVPNLYENNAHHKSGWTFILISAAWVLMGLVNLYTGREKSLFKGHPVSIDGLARYQRLQEAQSPTTERRWSGDSGQGTERNSGSLLSHSRSPSVESENQQLGEAMPAYAGEPEEEDVEDVEKRGFLRHTRVDRFLSRNVRRFAFGRTVQVVRIVYAVLDRFMLILGFVAITTGAPVYGGVFRGNAVFSGLAHFIKGGIFFWYGLLTFGRWMGSFADLGWAWNRKPTEAIVGRWKARMPSAEFTESFLLALYGASNVFLEHLAAWGEEWSAQDLEHVSITLMFFGGGVLGMLIESKSIRSFLSTNIILAKDQDPAAKDKDWEEPEQYRFPMNPVPGLVIMLLGIMMSSHHQLSMVSTMLHSQWGTMFVGCALARGVTYLTLYLSPPSSYLPSRPPSEIIASFCLVGGGLIFMMSNTDTVESLEYNNLDAMFVFTVTMGVACLLLAWTTIVLALKGWAVRREQRSGMPVSATPTFLQQA</sequence>
<dbReference type="InterPro" id="IPR018825">
    <property type="entry name" value="DUF2427"/>
</dbReference>
<dbReference type="PANTHER" id="PTHR31685">
    <property type="entry name" value="INTEGRAL MEMBRANE PROTEIN (AFU_ORTHOLOGUE AFUA_6G12730)-RELATED"/>
    <property type="match status" value="1"/>
</dbReference>
<feature type="transmembrane region" description="Helical" evidence="2">
    <location>
        <begin position="131"/>
        <end position="148"/>
    </location>
</feature>
<feature type="domain" description="DUF2427" evidence="4">
    <location>
        <begin position="49"/>
        <end position="145"/>
    </location>
</feature>
<feature type="region of interest" description="Disordered" evidence="1">
    <location>
        <begin position="173"/>
        <end position="214"/>
    </location>
</feature>
<dbReference type="PANTHER" id="PTHR31685:SF3">
    <property type="entry name" value="INTEGRAL MEMBRANE PROTEIN (AFU_ORTHOLOGUE AFUA_6G12730)"/>
    <property type="match status" value="1"/>
</dbReference>
<accession>A0A6G1H5B1</accession>
<feature type="transmembrane region" description="Helical" evidence="2">
    <location>
        <begin position="476"/>
        <end position="496"/>
    </location>
</feature>
<organism evidence="6 7">
    <name type="scientific">Aulographum hederae CBS 113979</name>
    <dbReference type="NCBI Taxonomy" id="1176131"/>
    <lineage>
        <taxon>Eukaryota</taxon>
        <taxon>Fungi</taxon>
        <taxon>Dikarya</taxon>
        <taxon>Ascomycota</taxon>
        <taxon>Pezizomycotina</taxon>
        <taxon>Dothideomycetes</taxon>
        <taxon>Pleosporomycetidae</taxon>
        <taxon>Aulographales</taxon>
        <taxon>Aulographaceae</taxon>
    </lineage>
</organism>
<dbReference type="Pfam" id="PF10348">
    <property type="entry name" value="DUF2427"/>
    <property type="match status" value="1"/>
</dbReference>
<evidence type="ECO:0000256" key="1">
    <source>
        <dbReference type="SAM" id="MobiDB-lite"/>
    </source>
</evidence>
<reference evidence="6" key="1">
    <citation type="journal article" date="2020" name="Stud. Mycol.">
        <title>101 Dothideomycetes genomes: a test case for predicting lifestyles and emergence of pathogens.</title>
        <authorList>
            <person name="Haridas S."/>
            <person name="Albert R."/>
            <person name="Binder M."/>
            <person name="Bloem J."/>
            <person name="Labutti K."/>
            <person name="Salamov A."/>
            <person name="Andreopoulos B."/>
            <person name="Baker S."/>
            <person name="Barry K."/>
            <person name="Bills G."/>
            <person name="Bluhm B."/>
            <person name="Cannon C."/>
            <person name="Castanera R."/>
            <person name="Culley D."/>
            <person name="Daum C."/>
            <person name="Ezra D."/>
            <person name="Gonzalez J."/>
            <person name="Henrissat B."/>
            <person name="Kuo A."/>
            <person name="Liang C."/>
            <person name="Lipzen A."/>
            <person name="Lutzoni F."/>
            <person name="Magnuson J."/>
            <person name="Mondo S."/>
            <person name="Nolan M."/>
            <person name="Ohm R."/>
            <person name="Pangilinan J."/>
            <person name="Park H.-J."/>
            <person name="Ramirez L."/>
            <person name="Alfaro M."/>
            <person name="Sun H."/>
            <person name="Tritt A."/>
            <person name="Yoshinaga Y."/>
            <person name="Zwiers L.-H."/>
            <person name="Turgeon B."/>
            <person name="Goodwin S."/>
            <person name="Spatafora J."/>
            <person name="Crous P."/>
            <person name="Grigoriev I."/>
        </authorList>
    </citation>
    <scope>NUCLEOTIDE SEQUENCE</scope>
    <source>
        <strain evidence="6">CBS 113979</strain>
    </source>
</reference>
<dbReference type="EMBL" id="ML977149">
    <property type="protein sequence ID" value="KAF1988254.1"/>
    <property type="molecule type" value="Genomic_DNA"/>
</dbReference>
<evidence type="ECO:0000259" key="5">
    <source>
        <dbReference type="Pfam" id="PF10355"/>
    </source>
</evidence>
<evidence type="ECO:0000313" key="6">
    <source>
        <dbReference type="EMBL" id="KAF1988254.1"/>
    </source>
</evidence>
<dbReference type="InterPro" id="IPR018827">
    <property type="entry name" value="YTP1_C"/>
</dbReference>
<evidence type="ECO:0008006" key="8">
    <source>
        <dbReference type="Google" id="ProtNLM"/>
    </source>
</evidence>
<feature type="domain" description="Protein YTP1-like C-terminal" evidence="5">
    <location>
        <begin position="279"/>
        <end position="566"/>
    </location>
</feature>
<feature type="signal peptide" evidence="3">
    <location>
        <begin position="1"/>
        <end position="21"/>
    </location>
</feature>
<feature type="transmembrane region" description="Helical" evidence="2">
    <location>
        <begin position="446"/>
        <end position="464"/>
    </location>
</feature>
<evidence type="ECO:0000256" key="2">
    <source>
        <dbReference type="SAM" id="Phobius"/>
    </source>
</evidence>
<feature type="transmembrane region" description="Helical" evidence="2">
    <location>
        <begin position="91"/>
        <end position="111"/>
    </location>
</feature>
<proteinExistence type="predicted"/>
<dbReference type="AlphaFoldDB" id="A0A6G1H5B1"/>
<gene>
    <name evidence="6" type="ORF">K402DRAFT_411626</name>
</gene>
<feature type="compositionally biased region" description="Low complexity" evidence="1">
    <location>
        <begin position="195"/>
        <end position="209"/>
    </location>
</feature>
<evidence type="ECO:0000256" key="3">
    <source>
        <dbReference type="SAM" id="SignalP"/>
    </source>
</evidence>
<feature type="transmembrane region" description="Helical" evidence="2">
    <location>
        <begin position="541"/>
        <end position="565"/>
    </location>
</feature>
<dbReference type="Proteomes" id="UP000800041">
    <property type="component" value="Unassembled WGS sequence"/>
</dbReference>
<keyword evidence="3" id="KW-0732">Signal</keyword>
<keyword evidence="2" id="KW-1133">Transmembrane helix</keyword>